<gene>
    <name evidence="1" type="ORF">AVEN_171584_1</name>
</gene>
<accession>A0A4Y2K493</accession>
<dbReference type="EMBL" id="BGPR01004242">
    <property type="protein sequence ID" value="GBM97513.1"/>
    <property type="molecule type" value="Genomic_DNA"/>
</dbReference>
<sequence length="93" mass="11005">MIHLDEIFEETDSEGYNENEMEELETEVSEDTEIWAYDSELKKILLRATRGRVFLSYFVAQESSTDEREDIFTSNYSEERPAHMAFNHLICTK</sequence>
<evidence type="ECO:0000313" key="2">
    <source>
        <dbReference type="Proteomes" id="UP000499080"/>
    </source>
</evidence>
<comment type="caution">
    <text evidence="1">The sequence shown here is derived from an EMBL/GenBank/DDBJ whole genome shotgun (WGS) entry which is preliminary data.</text>
</comment>
<proteinExistence type="predicted"/>
<name>A0A4Y2K493_ARAVE</name>
<dbReference type="AlphaFoldDB" id="A0A4Y2K493"/>
<dbReference type="Proteomes" id="UP000499080">
    <property type="component" value="Unassembled WGS sequence"/>
</dbReference>
<keyword evidence="2" id="KW-1185">Reference proteome</keyword>
<reference evidence="1 2" key="1">
    <citation type="journal article" date="2019" name="Sci. Rep.">
        <title>Orb-weaving spider Araneus ventricosus genome elucidates the spidroin gene catalogue.</title>
        <authorList>
            <person name="Kono N."/>
            <person name="Nakamura H."/>
            <person name="Ohtoshi R."/>
            <person name="Moran D.A.P."/>
            <person name="Shinohara A."/>
            <person name="Yoshida Y."/>
            <person name="Fujiwara M."/>
            <person name="Mori M."/>
            <person name="Tomita M."/>
            <person name="Arakawa K."/>
        </authorList>
    </citation>
    <scope>NUCLEOTIDE SEQUENCE [LARGE SCALE GENOMIC DNA]</scope>
</reference>
<organism evidence="1 2">
    <name type="scientific">Araneus ventricosus</name>
    <name type="common">Orbweaver spider</name>
    <name type="synonym">Epeira ventricosa</name>
    <dbReference type="NCBI Taxonomy" id="182803"/>
    <lineage>
        <taxon>Eukaryota</taxon>
        <taxon>Metazoa</taxon>
        <taxon>Ecdysozoa</taxon>
        <taxon>Arthropoda</taxon>
        <taxon>Chelicerata</taxon>
        <taxon>Arachnida</taxon>
        <taxon>Araneae</taxon>
        <taxon>Araneomorphae</taxon>
        <taxon>Entelegynae</taxon>
        <taxon>Araneoidea</taxon>
        <taxon>Araneidae</taxon>
        <taxon>Araneus</taxon>
    </lineage>
</organism>
<evidence type="ECO:0000313" key="1">
    <source>
        <dbReference type="EMBL" id="GBM97513.1"/>
    </source>
</evidence>
<protein>
    <submittedName>
        <fullName evidence="1">Uncharacterized protein</fullName>
    </submittedName>
</protein>